<sequence>QLANKISYGNGAWWFVAGYGLYSNRSSFYWYRNVQGYPERAVTQDNLWYSGYPDNNFYSEEFTLSINLYLLNDLPARYPSGFVCQLDPSLPNPPNNNLNGSIVSKPSDDPYGLTTIYKASHDSSGDHPNFTRAPTGDQTLAQYNLAEEIVGNKI</sequence>
<dbReference type="WBParaSite" id="nRc.2.0.1.t42725-RA">
    <property type="protein sequence ID" value="nRc.2.0.1.t42725-RA"/>
    <property type="gene ID" value="nRc.2.0.1.g42725"/>
</dbReference>
<dbReference type="AlphaFoldDB" id="A0A915KVA4"/>
<evidence type="ECO:0000313" key="2">
    <source>
        <dbReference type="WBParaSite" id="nRc.2.0.1.t42725-RA"/>
    </source>
</evidence>
<accession>A0A915KVA4</accession>
<proteinExistence type="predicted"/>
<evidence type="ECO:0000313" key="1">
    <source>
        <dbReference type="Proteomes" id="UP000887565"/>
    </source>
</evidence>
<protein>
    <submittedName>
        <fullName evidence="2">Uncharacterized protein</fullName>
    </submittedName>
</protein>
<name>A0A915KVA4_ROMCU</name>
<dbReference type="Proteomes" id="UP000887565">
    <property type="component" value="Unplaced"/>
</dbReference>
<keyword evidence="1" id="KW-1185">Reference proteome</keyword>
<reference evidence="2" key="1">
    <citation type="submission" date="2022-11" db="UniProtKB">
        <authorList>
            <consortium name="WormBaseParasite"/>
        </authorList>
    </citation>
    <scope>IDENTIFICATION</scope>
</reference>
<organism evidence="1 2">
    <name type="scientific">Romanomermis culicivorax</name>
    <name type="common">Nematode worm</name>
    <dbReference type="NCBI Taxonomy" id="13658"/>
    <lineage>
        <taxon>Eukaryota</taxon>
        <taxon>Metazoa</taxon>
        <taxon>Ecdysozoa</taxon>
        <taxon>Nematoda</taxon>
        <taxon>Enoplea</taxon>
        <taxon>Dorylaimia</taxon>
        <taxon>Mermithida</taxon>
        <taxon>Mermithoidea</taxon>
        <taxon>Mermithidae</taxon>
        <taxon>Romanomermis</taxon>
    </lineage>
</organism>